<keyword evidence="1" id="KW-1133">Transmembrane helix</keyword>
<organism evidence="2 3">
    <name type="scientific">Paramecium octaurelia</name>
    <dbReference type="NCBI Taxonomy" id="43137"/>
    <lineage>
        <taxon>Eukaryota</taxon>
        <taxon>Sar</taxon>
        <taxon>Alveolata</taxon>
        <taxon>Ciliophora</taxon>
        <taxon>Intramacronucleata</taxon>
        <taxon>Oligohymenophorea</taxon>
        <taxon>Peniculida</taxon>
        <taxon>Parameciidae</taxon>
        <taxon>Paramecium</taxon>
    </lineage>
</organism>
<dbReference type="EMBL" id="CAJJDP010000036">
    <property type="protein sequence ID" value="CAD8159010.1"/>
    <property type="molecule type" value="Genomic_DNA"/>
</dbReference>
<feature type="transmembrane region" description="Helical" evidence="1">
    <location>
        <begin position="12"/>
        <end position="32"/>
    </location>
</feature>
<keyword evidence="1" id="KW-0812">Transmembrane</keyword>
<proteinExistence type="predicted"/>
<protein>
    <submittedName>
        <fullName evidence="2">Uncharacterized protein</fullName>
    </submittedName>
</protein>
<evidence type="ECO:0000256" key="1">
    <source>
        <dbReference type="SAM" id="Phobius"/>
    </source>
</evidence>
<evidence type="ECO:0000313" key="3">
    <source>
        <dbReference type="Proteomes" id="UP000683925"/>
    </source>
</evidence>
<gene>
    <name evidence="2" type="ORF">POCTA_138.1.T0360144</name>
</gene>
<name>A0A8S1U2P1_PAROT</name>
<evidence type="ECO:0000313" key="2">
    <source>
        <dbReference type="EMBL" id="CAD8159010.1"/>
    </source>
</evidence>
<reference evidence="2" key="1">
    <citation type="submission" date="2021-01" db="EMBL/GenBank/DDBJ databases">
        <authorList>
            <consortium name="Genoscope - CEA"/>
            <person name="William W."/>
        </authorList>
    </citation>
    <scope>NUCLEOTIDE SEQUENCE</scope>
</reference>
<accession>A0A8S1U2P1</accession>
<comment type="caution">
    <text evidence="2">The sequence shown here is derived from an EMBL/GenBank/DDBJ whole genome shotgun (WGS) entry which is preliminary data.</text>
</comment>
<keyword evidence="1" id="KW-0472">Membrane</keyword>
<keyword evidence="3" id="KW-1185">Reference proteome</keyword>
<dbReference type="Proteomes" id="UP000683925">
    <property type="component" value="Unassembled WGS sequence"/>
</dbReference>
<sequence length="84" mass="10026">MLLIPQRCISQFILNLDDFILYIIKIIFNFILKCLKRAVLYGHLSKQLRSLLKKIKRLQKDSYKGHCLQLQAMEQDSCYSKVRH</sequence>
<dbReference type="AlphaFoldDB" id="A0A8S1U2P1"/>